<keyword evidence="3" id="KW-1185">Reference proteome</keyword>
<keyword evidence="1" id="KW-0812">Transmembrane</keyword>
<accession>A0A0S7C1Q1</accession>
<dbReference type="STRING" id="1678841.TBC1_112128"/>
<sequence length="96" mass="11750">MDPKQSLTKPYKVLLVIKLKNLNNVFINYFLFSRTFIIILFSTSIYRLVEKKWFDNWRKLPNTFFFDTFMYLICCDRDYTSSLTCSSHMQFRHNDH</sequence>
<evidence type="ECO:0000313" key="3">
    <source>
        <dbReference type="Proteomes" id="UP000053091"/>
    </source>
</evidence>
<dbReference type="Proteomes" id="UP000053091">
    <property type="component" value="Unassembled WGS sequence"/>
</dbReference>
<dbReference type="AlphaFoldDB" id="A0A0S7C1Q1"/>
<evidence type="ECO:0000256" key="1">
    <source>
        <dbReference type="SAM" id="Phobius"/>
    </source>
</evidence>
<name>A0A0S7C1Q1_9BACT</name>
<protein>
    <submittedName>
        <fullName evidence="2">Uncharacterized protein</fullName>
    </submittedName>
</protein>
<reference evidence="2" key="1">
    <citation type="journal article" date="2015" name="Genome Announc.">
        <title>Draft Genome Sequence of Bacteroidales Strain TBC1, a Novel Isolate from a Methanogenic Wastewater Treatment System.</title>
        <authorList>
            <person name="Tourlousse D.M."/>
            <person name="Matsuura N."/>
            <person name="Sun L."/>
            <person name="Toyonaga M."/>
            <person name="Kuroda K."/>
            <person name="Ohashi A."/>
            <person name="Cruz R."/>
            <person name="Yamaguchi T."/>
            <person name="Sekiguchi Y."/>
        </authorList>
    </citation>
    <scope>NUCLEOTIDE SEQUENCE [LARGE SCALE GENOMIC DNA]</scope>
    <source>
        <strain evidence="2">TBC1</strain>
    </source>
</reference>
<keyword evidence="1" id="KW-0472">Membrane</keyword>
<proteinExistence type="predicted"/>
<organism evidence="2">
    <name type="scientific">Lentimicrobium saccharophilum</name>
    <dbReference type="NCBI Taxonomy" id="1678841"/>
    <lineage>
        <taxon>Bacteria</taxon>
        <taxon>Pseudomonadati</taxon>
        <taxon>Bacteroidota</taxon>
        <taxon>Bacteroidia</taxon>
        <taxon>Bacteroidales</taxon>
        <taxon>Lentimicrobiaceae</taxon>
        <taxon>Lentimicrobium</taxon>
    </lineage>
</organism>
<gene>
    <name evidence="2" type="ORF">TBC1_112128</name>
</gene>
<keyword evidence="1" id="KW-1133">Transmembrane helix</keyword>
<feature type="transmembrane region" description="Helical" evidence="1">
    <location>
        <begin position="26"/>
        <end position="49"/>
    </location>
</feature>
<evidence type="ECO:0000313" key="2">
    <source>
        <dbReference type="EMBL" id="GAP43969.1"/>
    </source>
</evidence>
<dbReference type="EMBL" id="DF968182">
    <property type="protein sequence ID" value="GAP43969.1"/>
    <property type="molecule type" value="Genomic_DNA"/>
</dbReference>